<dbReference type="SUPFAM" id="SSF51735">
    <property type="entry name" value="NAD(P)-binding Rossmann-fold domains"/>
    <property type="match status" value="1"/>
</dbReference>
<dbReference type="PIRSF" id="PIRSF000109">
    <property type="entry name" value="6PGD"/>
    <property type="match status" value="1"/>
</dbReference>
<dbReference type="InterPro" id="IPR006114">
    <property type="entry name" value="6PGDH_C"/>
</dbReference>
<accession>A0A2J6S3W4</accession>
<dbReference type="GO" id="GO:0019521">
    <property type="term" value="P:D-gluconate metabolic process"/>
    <property type="evidence" value="ECO:0007669"/>
    <property type="project" value="UniProtKB-KW"/>
</dbReference>
<reference evidence="10 11" key="1">
    <citation type="submission" date="2016-04" db="EMBL/GenBank/DDBJ databases">
        <title>A degradative enzymes factory behind the ericoid mycorrhizal symbiosis.</title>
        <authorList>
            <consortium name="DOE Joint Genome Institute"/>
            <person name="Martino E."/>
            <person name="Morin E."/>
            <person name="Grelet G."/>
            <person name="Kuo A."/>
            <person name="Kohler A."/>
            <person name="Daghino S."/>
            <person name="Barry K."/>
            <person name="Choi C."/>
            <person name="Cichocki N."/>
            <person name="Clum A."/>
            <person name="Copeland A."/>
            <person name="Hainaut M."/>
            <person name="Haridas S."/>
            <person name="Labutti K."/>
            <person name="Lindquist E."/>
            <person name="Lipzen A."/>
            <person name="Khouja H.-R."/>
            <person name="Murat C."/>
            <person name="Ohm R."/>
            <person name="Olson A."/>
            <person name="Spatafora J."/>
            <person name="Veneault-Fourrey C."/>
            <person name="Henrissat B."/>
            <person name="Grigoriev I."/>
            <person name="Martin F."/>
            <person name="Perotto S."/>
        </authorList>
    </citation>
    <scope>NUCLEOTIDE SEQUENCE [LARGE SCALE GENOMIC DNA]</scope>
    <source>
        <strain evidence="10 11">F</strain>
    </source>
</reference>
<dbReference type="InterPro" id="IPR036291">
    <property type="entry name" value="NAD(P)-bd_dom_sf"/>
</dbReference>
<sequence>MAIEKVAMIGAGAMGGGMTLLMAENGISVSIQDPSSKTVDALIKSAEEQGIHSKLSKYENYKDLCASLGSPKVIFFSLPHGTVGDTVVEGLYKYLDKGDVIVDCSNEEWGNTQRRQGKLVAQGVYYIGCGVSGGYQAARRGPSMCPGGQEAALDIMMPLFEKMAAKATDGTPCVAKIGMGGAGHYVKMIHNGIEHGMMSCISEAWEIMNKHMGMKYDDIGKVFEKWSAEGELKNTFLVKIGAEICEQKDKSGHHVLGDVQDKVVQDIDGSEGTGIWSNTQATSLHVPAPTLSTAHYLRIVSAFRGQRKHVAETFHGSFLPQKFSFSSASEQDAFIEDLRLAVYSTCLAAYVQGISIIDVADKQNKWCIDFENIVKIWRAGCIIQADHISSLLAAIFHPTSTSPHKNHNLLYEPTIVADLKKGFESLKRVVAKGVQENCVVPSMSATLEWLKYSGNLELPTQFYEAELDYFGKHMYDSKKLDGKTDSEESLPETGKRHFEWKPA</sequence>
<keyword evidence="5 6" id="KW-0570">Pentose shunt</keyword>
<feature type="compositionally biased region" description="Basic and acidic residues" evidence="8">
    <location>
        <begin position="493"/>
        <end position="503"/>
    </location>
</feature>
<dbReference type="UniPathway" id="UPA00115">
    <property type="reaction ID" value="UER00410"/>
</dbReference>
<comment type="catalytic activity">
    <reaction evidence="6">
        <text>6-phospho-D-gluconate + NADP(+) = D-ribulose 5-phosphate + CO2 + NADPH</text>
        <dbReference type="Rhea" id="RHEA:10116"/>
        <dbReference type="ChEBI" id="CHEBI:16526"/>
        <dbReference type="ChEBI" id="CHEBI:57783"/>
        <dbReference type="ChEBI" id="CHEBI:58121"/>
        <dbReference type="ChEBI" id="CHEBI:58349"/>
        <dbReference type="ChEBI" id="CHEBI:58759"/>
        <dbReference type="EC" id="1.1.1.44"/>
    </reaction>
</comment>
<feature type="region of interest" description="Disordered" evidence="8">
    <location>
        <begin position="479"/>
        <end position="503"/>
    </location>
</feature>
<dbReference type="GO" id="GO:0006098">
    <property type="term" value="P:pentose-phosphate shunt"/>
    <property type="evidence" value="ECO:0007669"/>
    <property type="project" value="UniProtKB-UniPathway"/>
</dbReference>
<evidence type="ECO:0000256" key="5">
    <source>
        <dbReference type="ARBA" id="ARBA00023126"/>
    </source>
</evidence>
<protein>
    <recommendedName>
        <fullName evidence="6">6-phosphogluconate dehydrogenase, decarboxylating</fullName>
        <ecNumber evidence="6">1.1.1.44</ecNumber>
    </recommendedName>
</protein>
<dbReference type="EMBL" id="KZ613940">
    <property type="protein sequence ID" value="PMD45437.1"/>
    <property type="molecule type" value="Genomic_DNA"/>
</dbReference>
<dbReference type="AlphaFoldDB" id="A0A2J6S3W4"/>
<dbReference type="PRINTS" id="PR00076">
    <property type="entry name" value="6PGDHDRGNASE"/>
</dbReference>
<evidence type="ECO:0000256" key="8">
    <source>
        <dbReference type="SAM" id="MobiDB-lite"/>
    </source>
</evidence>
<evidence type="ECO:0000313" key="11">
    <source>
        <dbReference type="Proteomes" id="UP000235786"/>
    </source>
</evidence>
<feature type="active site" description="Proton acceptor" evidence="7">
    <location>
        <position position="187"/>
    </location>
</feature>
<evidence type="ECO:0000256" key="2">
    <source>
        <dbReference type="ARBA" id="ARBA00008419"/>
    </source>
</evidence>
<dbReference type="Pfam" id="PF00393">
    <property type="entry name" value="6PGD"/>
    <property type="match status" value="1"/>
</dbReference>
<comment type="pathway">
    <text evidence="1 6">Carbohydrate degradation; pentose phosphate pathway; D-ribulose 5-phosphate from D-glucose 6-phosphate (oxidative stage): step 3/3.</text>
</comment>
<dbReference type="InterPro" id="IPR006115">
    <property type="entry name" value="6PGDH_NADP-bd"/>
</dbReference>
<dbReference type="InterPro" id="IPR008927">
    <property type="entry name" value="6-PGluconate_DH-like_C_sf"/>
</dbReference>
<dbReference type="InterPro" id="IPR013328">
    <property type="entry name" value="6PGD_dom2"/>
</dbReference>
<dbReference type="GO" id="GO:0050661">
    <property type="term" value="F:NADP binding"/>
    <property type="evidence" value="ECO:0007669"/>
    <property type="project" value="InterPro"/>
</dbReference>
<dbReference type="STRING" id="1149755.A0A2J6S3W4"/>
<proteinExistence type="inferred from homology"/>
<dbReference type="Pfam" id="PF03446">
    <property type="entry name" value="NAD_binding_2"/>
    <property type="match status" value="1"/>
</dbReference>
<dbReference type="Gene3D" id="1.10.1040.10">
    <property type="entry name" value="N-(1-d-carboxylethyl)-l-norvaline Dehydrogenase, domain 2"/>
    <property type="match status" value="1"/>
</dbReference>
<name>A0A2J6S3W4_HYAVF</name>
<evidence type="ECO:0000256" key="6">
    <source>
        <dbReference type="PIRNR" id="PIRNR000109"/>
    </source>
</evidence>
<keyword evidence="4" id="KW-0311">Gluconate utilization</keyword>
<feature type="active site" description="Proton donor" evidence="7">
    <location>
        <position position="194"/>
    </location>
</feature>
<evidence type="ECO:0000259" key="9">
    <source>
        <dbReference type="SMART" id="SM01350"/>
    </source>
</evidence>
<evidence type="ECO:0000256" key="1">
    <source>
        <dbReference type="ARBA" id="ARBA00004874"/>
    </source>
</evidence>
<organism evidence="10 11">
    <name type="scientific">Hyaloscypha variabilis (strain UAMH 11265 / GT02V1 / F)</name>
    <name type="common">Meliniomyces variabilis</name>
    <dbReference type="NCBI Taxonomy" id="1149755"/>
    <lineage>
        <taxon>Eukaryota</taxon>
        <taxon>Fungi</taxon>
        <taxon>Dikarya</taxon>
        <taxon>Ascomycota</taxon>
        <taxon>Pezizomycotina</taxon>
        <taxon>Leotiomycetes</taxon>
        <taxon>Helotiales</taxon>
        <taxon>Hyaloscyphaceae</taxon>
        <taxon>Hyaloscypha</taxon>
        <taxon>Hyaloscypha variabilis</taxon>
    </lineage>
</organism>
<comment type="similarity">
    <text evidence="2 6">Belongs to the 6-phosphogluconate dehydrogenase family.</text>
</comment>
<dbReference type="EC" id="1.1.1.44" evidence="6"/>
<feature type="domain" description="6-phosphogluconate dehydrogenase C-terminal" evidence="9">
    <location>
        <begin position="183"/>
        <end position="501"/>
    </location>
</feature>
<evidence type="ECO:0000256" key="4">
    <source>
        <dbReference type="ARBA" id="ARBA00023064"/>
    </source>
</evidence>
<evidence type="ECO:0000256" key="3">
    <source>
        <dbReference type="ARBA" id="ARBA00023002"/>
    </source>
</evidence>
<dbReference type="SMART" id="SM01350">
    <property type="entry name" value="6PGD"/>
    <property type="match status" value="1"/>
</dbReference>
<keyword evidence="6" id="KW-0521">NADP</keyword>
<dbReference type="GO" id="GO:0004616">
    <property type="term" value="F:phosphogluconate dehydrogenase (decarboxylating) activity"/>
    <property type="evidence" value="ECO:0007669"/>
    <property type="project" value="UniProtKB-EC"/>
</dbReference>
<comment type="subunit">
    <text evidence="6">Homodimer.</text>
</comment>
<dbReference type="SUPFAM" id="SSF48179">
    <property type="entry name" value="6-phosphogluconate dehydrogenase C-terminal domain-like"/>
    <property type="match status" value="1"/>
</dbReference>
<dbReference type="OrthoDB" id="434986at2759"/>
<gene>
    <name evidence="10" type="ORF">L207DRAFT_629906</name>
</gene>
<dbReference type="InterPro" id="IPR006183">
    <property type="entry name" value="Pgluconate_DH"/>
</dbReference>
<keyword evidence="11" id="KW-1185">Reference proteome</keyword>
<keyword evidence="3 6" id="KW-0560">Oxidoreductase</keyword>
<evidence type="ECO:0000313" key="10">
    <source>
        <dbReference type="EMBL" id="PMD45437.1"/>
    </source>
</evidence>
<dbReference type="PANTHER" id="PTHR11811">
    <property type="entry name" value="6-PHOSPHOGLUCONATE DEHYDROGENASE"/>
    <property type="match status" value="1"/>
</dbReference>
<comment type="function">
    <text evidence="6">Catalyzes the oxidative decarboxylation of 6-phosphogluconate to ribulose 5-phosphate and CO(2), with concomitant reduction of NADP to NADPH.</text>
</comment>
<dbReference type="Gene3D" id="3.40.50.720">
    <property type="entry name" value="NAD(P)-binding Rossmann-like Domain"/>
    <property type="match status" value="1"/>
</dbReference>
<dbReference type="Proteomes" id="UP000235786">
    <property type="component" value="Unassembled WGS sequence"/>
</dbReference>
<evidence type="ECO:0000256" key="7">
    <source>
        <dbReference type="PIRSR" id="PIRSR000109-1"/>
    </source>
</evidence>
<dbReference type="InterPro" id="IPR006113">
    <property type="entry name" value="6PGDH_Gnd/GntZ"/>
</dbReference>